<feature type="transmembrane region" description="Helical" evidence="1">
    <location>
        <begin position="64"/>
        <end position="80"/>
    </location>
</feature>
<feature type="transmembrane region" description="Helical" evidence="1">
    <location>
        <begin position="233"/>
        <end position="255"/>
    </location>
</feature>
<evidence type="ECO:0000313" key="3">
    <source>
        <dbReference type="Proteomes" id="UP000298860"/>
    </source>
</evidence>
<feature type="transmembrane region" description="Helical" evidence="1">
    <location>
        <begin position="21"/>
        <end position="44"/>
    </location>
</feature>
<dbReference type="AlphaFoldDB" id="A0A4D4J6R4"/>
<dbReference type="RefSeq" id="WP_137812806.1">
    <property type="nucleotide sequence ID" value="NZ_BJFL01000004.1"/>
</dbReference>
<sequence>MTPNPAPPAAIRPRAALPIRLAIWAAERFPPTTAAVVLVAYAAVMLLGRAATHPGALPASATDLATALGALAFYLMVRVFDEHKDFVRDRIAHPDRAVQRGVVSLADLRVVAGVAVAVQVLACLWADHGVGPVGAWWASTMAWIALVAKDFFLGERIAGHSVRQPVASMPVSALACLWMAQTGAGGEPLPWAVAGGLAALGLLVSAVFDLARKLVPEPGGAGRSYAAALGPRRACLVLGAVLLAESAVIAAVQRLVVPGRVAPALVLLAAAPALLTLLWAARPRLAGRATLAALLGQLGVVVAALVGTRGMG</sequence>
<keyword evidence="1" id="KW-0812">Transmembrane</keyword>
<accession>A0A4D4J6R4</accession>
<organism evidence="2 3">
    <name type="scientific">Gandjariella thermophila</name>
    <dbReference type="NCBI Taxonomy" id="1931992"/>
    <lineage>
        <taxon>Bacteria</taxon>
        <taxon>Bacillati</taxon>
        <taxon>Actinomycetota</taxon>
        <taxon>Actinomycetes</taxon>
        <taxon>Pseudonocardiales</taxon>
        <taxon>Pseudonocardiaceae</taxon>
        <taxon>Gandjariella</taxon>
    </lineage>
</organism>
<comment type="caution">
    <text evidence="2">The sequence shown here is derived from an EMBL/GenBank/DDBJ whole genome shotgun (WGS) entry which is preliminary data.</text>
</comment>
<dbReference type="EMBL" id="BJFL01000004">
    <property type="protein sequence ID" value="GDY29623.1"/>
    <property type="molecule type" value="Genomic_DNA"/>
</dbReference>
<keyword evidence="3" id="KW-1185">Reference proteome</keyword>
<feature type="transmembrane region" description="Helical" evidence="1">
    <location>
        <begin position="191"/>
        <end position="212"/>
    </location>
</feature>
<feature type="transmembrane region" description="Helical" evidence="1">
    <location>
        <begin position="101"/>
        <end position="122"/>
    </location>
</feature>
<name>A0A4D4J6R4_9PSEU</name>
<dbReference type="Proteomes" id="UP000298860">
    <property type="component" value="Unassembled WGS sequence"/>
</dbReference>
<gene>
    <name evidence="2" type="ORF">GTS_12560</name>
</gene>
<evidence type="ECO:0000256" key="1">
    <source>
        <dbReference type="SAM" id="Phobius"/>
    </source>
</evidence>
<protein>
    <recommendedName>
        <fullName evidence="4">Prenyltransferase</fullName>
    </recommendedName>
</protein>
<evidence type="ECO:0008006" key="4">
    <source>
        <dbReference type="Google" id="ProtNLM"/>
    </source>
</evidence>
<keyword evidence="1" id="KW-0472">Membrane</keyword>
<evidence type="ECO:0000313" key="2">
    <source>
        <dbReference type="EMBL" id="GDY29623.1"/>
    </source>
</evidence>
<proteinExistence type="predicted"/>
<keyword evidence="1" id="KW-1133">Transmembrane helix</keyword>
<dbReference type="OrthoDB" id="5496839at2"/>
<reference evidence="3" key="1">
    <citation type="submission" date="2019-04" db="EMBL/GenBank/DDBJ databases">
        <title>Draft genome sequence of Pseudonocardiaceae bacterium SL3-2-4.</title>
        <authorList>
            <person name="Ningsih F."/>
            <person name="Yokota A."/>
            <person name="Sakai Y."/>
            <person name="Nanatani K."/>
            <person name="Yabe S."/>
            <person name="Oetari A."/>
            <person name="Sjamsuridzal W."/>
        </authorList>
    </citation>
    <scope>NUCLEOTIDE SEQUENCE [LARGE SCALE GENOMIC DNA]</scope>
    <source>
        <strain evidence="3">SL3-2-4</strain>
    </source>
</reference>
<feature type="transmembrane region" description="Helical" evidence="1">
    <location>
        <begin position="291"/>
        <end position="311"/>
    </location>
</feature>
<feature type="transmembrane region" description="Helical" evidence="1">
    <location>
        <begin position="261"/>
        <end position="279"/>
    </location>
</feature>